<reference evidence="2 3" key="1">
    <citation type="journal article" date="2015" name="Genome Announc.">
        <title>Complete Genome Sequences for Two Strains of a Novel Fastidious, Partially Acid-Fast, Gram-Positive Corynebacterineae Bacterium, Derived from Human Clinical Samples.</title>
        <authorList>
            <person name="Nicholson A.C."/>
            <person name="Bell M."/>
            <person name="Humrighouse B.W."/>
            <person name="McQuiston J.R."/>
        </authorList>
    </citation>
    <scope>NUCLEOTIDE SEQUENCE [LARGE SCALE GENOMIC DNA]</scope>
    <source>
        <strain evidence="2 3">X1698</strain>
    </source>
</reference>
<dbReference type="Pfam" id="PF20060">
    <property type="entry name" value="DUF6459"/>
    <property type="match status" value="1"/>
</dbReference>
<dbReference type="Proteomes" id="UP000068137">
    <property type="component" value="Chromosome"/>
</dbReference>
<protein>
    <submittedName>
        <fullName evidence="2">Uncharacterized protein</fullName>
    </submittedName>
</protein>
<accession>A0A0M4N093</accession>
<proteinExistence type="predicted"/>
<evidence type="ECO:0000256" key="1">
    <source>
        <dbReference type="SAM" id="MobiDB-lite"/>
    </source>
</evidence>
<feature type="compositionally biased region" description="Polar residues" evidence="1">
    <location>
        <begin position="47"/>
        <end position="57"/>
    </location>
</feature>
<feature type="compositionally biased region" description="Polar residues" evidence="1">
    <location>
        <begin position="1"/>
        <end position="22"/>
    </location>
</feature>
<dbReference type="STRING" id="1528099.AL705_06520"/>
<gene>
    <name evidence="2" type="ORF">AL705_06520</name>
</gene>
<dbReference type="EMBL" id="CP012390">
    <property type="protein sequence ID" value="ALE19273.1"/>
    <property type="molecule type" value="Genomic_DNA"/>
</dbReference>
<name>A0A0M4N093_9ACTN</name>
<evidence type="ECO:0000313" key="3">
    <source>
        <dbReference type="Proteomes" id="UP000068137"/>
    </source>
</evidence>
<feature type="region of interest" description="Disordered" evidence="1">
    <location>
        <begin position="44"/>
        <end position="82"/>
    </location>
</feature>
<evidence type="ECO:0000313" key="2">
    <source>
        <dbReference type="EMBL" id="ALE19273.1"/>
    </source>
</evidence>
<dbReference type="RefSeq" id="WP_053962317.1">
    <property type="nucleotide sequence ID" value="NZ_CP009312.1"/>
</dbReference>
<dbReference type="AlphaFoldDB" id="A0A0M4N093"/>
<feature type="region of interest" description="Disordered" evidence="1">
    <location>
        <begin position="1"/>
        <end position="32"/>
    </location>
</feature>
<dbReference type="InterPro" id="IPR045596">
    <property type="entry name" value="DUF6459"/>
</dbReference>
<dbReference type="GeneID" id="84895194"/>
<organism evidence="2 3">
    <name type="scientific">Lawsonella clevelandensis</name>
    <dbReference type="NCBI Taxonomy" id="1528099"/>
    <lineage>
        <taxon>Bacteria</taxon>
        <taxon>Bacillati</taxon>
        <taxon>Actinomycetota</taxon>
        <taxon>Actinomycetes</taxon>
        <taxon>Mycobacteriales</taxon>
        <taxon>Lawsonellaceae</taxon>
        <taxon>Lawsonella</taxon>
    </lineage>
</organism>
<sequence length="274" mass="29589">MPSSSNYHNTSSTLSAIPTQQPAPYPTADGFQFAQPYTHTPAWAHSAITNTPASSTPVAEPPSSGLSIQDKPTADSEQPAQAAPAISSINDLLDAGGRTSTAELFRQPLKPQDYRASSAFVHKVISQLLETVDHRRPFGHLRGFVTPDIMNIVEQFSTGRSRAIMKLAGPSRTIPGAPAMQPAPLRLLRLHLRARRLNPQESTAARALERSLPPGYQAAVRPGQQPKPTSAITADADLRVEVCGTYRDGARVKAFAGAAERCESKWRLTSFNFV</sequence>
<dbReference type="KEGG" id="cbq:AL705_06520"/>